<dbReference type="RefSeq" id="XP_037167638.1">
    <property type="nucleotide sequence ID" value="XM_037305536.1"/>
</dbReference>
<dbReference type="OrthoDB" id="4851849at2759"/>
<keyword evidence="2" id="KW-1185">Reference proteome</keyword>
<sequence>MTLIGKNEERSSDDKGLVHLDVATTSAATTIAEKLKGAVDAEVSPSNPLTREHFGFIKVNTVEEKTILLGLYQGLLIHLPNPPCTETVQGWQEKTKIAGGIYDSHQSQHGRGWYFNWCKYHQHFVDQTYVDPHNVMYCPSVEERPDSSLSWNSYGHRV</sequence>
<dbReference type="Proteomes" id="UP000578531">
    <property type="component" value="Unassembled WGS sequence"/>
</dbReference>
<name>A0A8H6G0M9_9LECA</name>
<reference evidence="1 2" key="1">
    <citation type="journal article" date="2020" name="Genomics">
        <title>Complete, high-quality genomes from long-read metagenomic sequencing of two wolf lichen thalli reveals enigmatic genome architecture.</title>
        <authorList>
            <person name="McKenzie S.K."/>
            <person name="Walston R.F."/>
            <person name="Allen J.L."/>
        </authorList>
    </citation>
    <scope>NUCLEOTIDE SEQUENCE [LARGE SCALE GENOMIC DNA]</scope>
    <source>
        <strain evidence="1">WasteWater2</strain>
    </source>
</reference>
<gene>
    <name evidence="1" type="ORF">HO173_003611</name>
</gene>
<organism evidence="1 2">
    <name type="scientific">Letharia columbiana</name>
    <dbReference type="NCBI Taxonomy" id="112416"/>
    <lineage>
        <taxon>Eukaryota</taxon>
        <taxon>Fungi</taxon>
        <taxon>Dikarya</taxon>
        <taxon>Ascomycota</taxon>
        <taxon>Pezizomycotina</taxon>
        <taxon>Lecanoromycetes</taxon>
        <taxon>OSLEUM clade</taxon>
        <taxon>Lecanoromycetidae</taxon>
        <taxon>Lecanorales</taxon>
        <taxon>Lecanorineae</taxon>
        <taxon>Parmeliaceae</taxon>
        <taxon>Letharia</taxon>
    </lineage>
</organism>
<accession>A0A8H6G0M9</accession>
<dbReference type="EMBL" id="JACCJC010000010">
    <property type="protein sequence ID" value="KAF6238331.1"/>
    <property type="molecule type" value="Genomic_DNA"/>
</dbReference>
<evidence type="ECO:0000313" key="1">
    <source>
        <dbReference type="EMBL" id="KAF6238331.1"/>
    </source>
</evidence>
<dbReference type="GeneID" id="59285277"/>
<comment type="caution">
    <text evidence="1">The sequence shown here is derived from an EMBL/GenBank/DDBJ whole genome shotgun (WGS) entry which is preliminary data.</text>
</comment>
<evidence type="ECO:0000313" key="2">
    <source>
        <dbReference type="Proteomes" id="UP000578531"/>
    </source>
</evidence>
<protein>
    <submittedName>
        <fullName evidence="1">Uncharacterized protein</fullName>
    </submittedName>
</protein>
<proteinExistence type="predicted"/>
<dbReference type="AlphaFoldDB" id="A0A8H6G0M9"/>